<dbReference type="SMART" id="SM00388">
    <property type="entry name" value="HisKA"/>
    <property type="match status" value="1"/>
</dbReference>
<evidence type="ECO:0000256" key="2">
    <source>
        <dbReference type="ARBA" id="ARBA00004314"/>
    </source>
</evidence>
<evidence type="ECO:0000256" key="3">
    <source>
        <dbReference type="ARBA" id="ARBA00004651"/>
    </source>
</evidence>
<evidence type="ECO:0000256" key="6">
    <source>
        <dbReference type="ARBA" id="ARBA00022553"/>
    </source>
</evidence>
<dbReference type="Pfam" id="PF00512">
    <property type="entry name" value="HisKA"/>
    <property type="match status" value="1"/>
</dbReference>
<dbReference type="CDD" id="cd06225">
    <property type="entry name" value="HAMP"/>
    <property type="match status" value="1"/>
</dbReference>
<dbReference type="CDD" id="cd16922">
    <property type="entry name" value="HATPase_EvgS-ArcB-TorS-like"/>
    <property type="match status" value="1"/>
</dbReference>
<evidence type="ECO:0000313" key="21">
    <source>
        <dbReference type="Proteomes" id="UP000180057"/>
    </source>
</evidence>
<dbReference type="NCBIfam" id="NF046044">
    <property type="entry name" value="PnpS"/>
    <property type="match status" value="1"/>
</dbReference>
<keyword evidence="8 16" id="KW-0812">Transmembrane</keyword>
<dbReference type="Gene3D" id="1.10.287.130">
    <property type="match status" value="1"/>
</dbReference>
<dbReference type="PROSITE" id="PS50109">
    <property type="entry name" value="HIS_KIN"/>
    <property type="match status" value="1"/>
</dbReference>
<sequence length="590" mass="66750">MHKYRLRLTLSLLIAIFIVLVGLGFFLGQLIKEFYFNQLSERVSKEAKIVAISILETGLGHRDLHSIVKDMGDQLAARITIIADDGEVIAETDTDPGTMENHYYRPEIKDVREFGEGQAIRYSSTVGADLLYYAVPLIEGEQIIGYVRLGISIHVLDEVHKKIWGLLLVSFTIAFLVIVLLSSRITNEMVKPIEEATLVAKQLTHGNFKVRVSHGKNDETGQLSQSLNVLAQNLDEVTRTYQVQQERLETLIENMDSGLILINNKGEISLINKSCKIIFQEDVDSWLNKVYHSVIIHKQIIKIVQELFLTEKGQRKQVVLPIQLEMRHFDVQGAPIISSGGKERLKGVVLVFHDITELKKLEQMRKDFVANVSHELKTPVTSVKGFTETLLDGAANDEVLRNRFLKIIWEESERLQSLIQDLLDLSKIEQSQFQLNWQHVDLSLLTDDVIIMLSNKAKKKEIQISKVIEGLTSIEGDPLRIKQIMINLVNNAIMYTPKGGSIVISIKENTKEKVLFSVKDTGIGISKSETLRVFERFYRVDRARSRNSGGTGLGLAIVKHLVEAHHGEIRLESEIGKGSQFTISFNKKQR</sequence>
<dbReference type="InterPro" id="IPR035965">
    <property type="entry name" value="PAS-like_dom_sf"/>
</dbReference>
<dbReference type="GO" id="GO:0005886">
    <property type="term" value="C:plasma membrane"/>
    <property type="evidence" value="ECO:0007669"/>
    <property type="project" value="UniProtKB-SubCell"/>
</dbReference>
<dbReference type="GO" id="GO:0006355">
    <property type="term" value="P:regulation of DNA-templated transcription"/>
    <property type="evidence" value="ECO:0007669"/>
    <property type="project" value="InterPro"/>
</dbReference>
<keyword evidence="6" id="KW-0597">Phosphoprotein</keyword>
<dbReference type="GO" id="GO:0016036">
    <property type="term" value="P:cellular response to phosphate starvation"/>
    <property type="evidence" value="ECO:0007669"/>
    <property type="project" value="TreeGrafter"/>
</dbReference>
<keyword evidence="9" id="KW-0547">Nucleotide-binding</keyword>
<evidence type="ECO:0000313" key="19">
    <source>
        <dbReference type="EMBL" id="OIJ18276.1"/>
    </source>
</evidence>
<accession>A0A1S2M102</accession>
<dbReference type="InterPro" id="IPR050351">
    <property type="entry name" value="BphY/WalK/GraS-like"/>
</dbReference>
<evidence type="ECO:0000256" key="16">
    <source>
        <dbReference type="SAM" id="Phobius"/>
    </source>
</evidence>
<keyword evidence="21" id="KW-1185">Reference proteome</keyword>
<evidence type="ECO:0000256" key="1">
    <source>
        <dbReference type="ARBA" id="ARBA00000085"/>
    </source>
</evidence>
<evidence type="ECO:0000256" key="13">
    <source>
        <dbReference type="ARBA" id="ARBA00023012"/>
    </source>
</evidence>
<dbReference type="InterPro" id="IPR004358">
    <property type="entry name" value="Sig_transdc_His_kin-like_C"/>
</dbReference>
<proteinExistence type="predicted"/>
<dbReference type="PANTHER" id="PTHR45453">
    <property type="entry name" value="PHOSPHATE REGULON SENSOR PROTEIN PHOR"/>
    <property type="match status" value="1"/>
</dbReference>
<dbReference type="OrthoDB" id="9813151at2"/>
<dbReference type="SMART" id="SM00091">
    <property type="entry name" value="PAS"/>
    <property type="match status" value="1"/>
</dbReference>
<dbReference type="Pfam" id="PF16736">
    <property type="entry name" value="sCache_like"/>
    <property type="match status" value="1"/>
</dbReference>
<evidence type="ECO:0000256" key="14">
    <source>
        <dbReference type="ARBA" id="ARBA00023136"/>
    </source>
</evidence>
<dbReference type="EMBL" id="MLQS01000030">
    <property type="protein sequence ID" value="OIJ18276.1"/>
    <property type="molecule type" value="Genomic_DNA"/>
</dbReference>
<dbReference type="InterPro" id="IPR036890">
    <property type="entry name" value="HATPase_C_sf"/>
</dbReference>
<evidence type="ECO:0000313" key="20">
    <source>
        <dbReference type="EMBL" id="OIJ19755.1"/>
    </source>
</evidence>
<dbReference type="InterPro" id="IPR013767">
    <property type="entry name" value="PAS_fold"/>
</dbReference>
<dbReference type="InterPro" id="IPR005467">
    <property type="entry name" value="His_kinase_dom"/>
</dbReference>
<dbReference type="GO" id="GO:0045121">
    <property type="term" value="C:membrane raft"/>
    <property type="evidence" value="ECO:0007669"/>
    <property type="project" value="UniProtKB-SubCell"/>
</dbReference>
<organism evidence="19 21">
    <name type="scientific">Anaerobacillus alkalidiazotrophicus</name>
    <dbReference type="NCBI Taxonomy" id="472963"/>
    <lineage>
        <taxon>Bacteria</taxon>
        <taxon>Bacillati</taxon>
        <taxon>Bacillota</taxon>
        <taxon>Bacilli</taxon>
        <taxon>Bacillales</taxon>
        <taxon>Bacillaceae</taxon>
        <taxon>Anaerobacillus</taxon>
    </lineage>
</organism>
<dbReference type="SUPFAM" id="SSF55785">
    <property type="entry name" value="PYP-like sensor domain (PAS domain)"/>
    <property type="match status" value="1"/>
</dbReference>
<evidence type="ECO:0000256" key="11">
    <source>
        <dbReference type="ARBA" id="ARBA00022840"/>
    </source>
</evidence>
<feature type="transmembrane region" description="Helical" evidence="16">
    <location>
        <begin position="12"/>
        <end position="31"/>
    </location>
</feature>
<keyword evidence="14 16" id="KW-0472">Membrane</keyword>
<keyword evidence="5" id="KW-1003">Cell membrane</keyword>
<dbReference type="Proteomes" id="UP000180057">
    <property type="component" value="Unassembled WGS sequence"/>
</dbReference>
<dbReference type="InterPro" id="IPR036097">
    <property type="entry name" value="HisK_dim/P_sf"/>
</dbReference>
<keyword evidence="13" id="KW-0902">Two-component regulatory system</keyword>
<dbReference type="RefSeq" id="WP_071389890.1">
    <property type="nucleotide sequence ID" value="NZ_MLQS01000017.1"/>
</dbReference>
<evidence type="ECO:0000256" key="4">
    <source>
        <dbReference type="ARBA" id="ARBA00012438"/>
    </source>
</evidence>
<name>A0A1S2M102_9BACI</name>
<evidence type="ECO:0000256" key="15">
    <source>
        <dbReference type="SAM" id="Coils"/>
    </source>
</evidence>
<dbReference type="SMART" id="SM00304">
    <property type="entry name" value="HAMP"/>
    <property type="match status" value="1"/>
</dbReference>
<dbReference type="Gene3D" id="6.10.340.10">
    <property type="match status" value="1"/>
</dbReference>
<comment type="catalytic activity">
    <reaction evidence="1">
        <text>ATP + protein L-histidine = ADP + protein N-phospho-L-histidine.</text>
        <dbReference type="EC" id="2.7.13.3"/>
    </reaction>
</comment>
<evidence type="ECO:0000259" key="18">
    <source>
        <dbReference type="PROSITE" id="PS50885"/>
    </source>
</evidence>
<dbReference type="Gene3D" id="3.30.565.10">
    <property type="entry name" value="Histidine kinase-like ATPase, C-terminal domain"/>
    <property type="match status" value="1"/>
</dbReference>
<dbReference type="SUPFAM" id="SSF103190">
    <property type="entry name" value="Sensory domain-like"/>
    <property type="match status" value="1"/>
</dbReference>
<dbReference type="CDD" id="cd00082">
    <property type="entry name" value="HisKA"/>
    <property type="match status" value="1"/>
</dbReference>
<evidence type="ECO:0000256" key="10">
    <source>
        <dbReference type="ARBA" id="ARBA00022777"/>
    </source>
</evidence>
<evidence type="ECO:0000256" key="12">
    <source>
        <dbReference type="ARBA" id="ARBA00022989"/>
    </source>
</evidence>
<keyword evidence="12 16" id="KW-1133">Transmembrane helix</keyword>
<dbReference type="GO" id="GO:0004721">
    <property type="term" value="F:phosphoprotein phosphatase activity"/>
    <property type="evidence" value="ECO:0007669"/>
    <property type="project" value="TreeGrafter"/>
</dbReference>
<dbReference type="GO" id="GO:0005524">
    <property type="term" value="F:ATP binding"/>
    <property type="evidence" value="ECO:0007669"/>
    <property type="project" value="UniProtKB-KW"/>
</dbReference>
<keyword evidence="10 19" id="KW-0418">Kinase</keyword>
<feature type="domain" description="HAMP" evidence="18">
    <location>
        <begin position="187"/>
        <end position="239"/>
    </location>
</feature>
<gene>
    <name evidence="20" type="ORF">BKP45_11880</name>
    <name evidence="19" type="ORF">BKP45_17595</name>
</gene>
<dbReference type="InterPro" id="IPR031967">
    <property type="entry name" value="PhoR_single_Cache-like_dom"/>
</dbReference>
<dbReference type="SUPFAM" id="SSF47384">
    <property type="entry name" value="Homodimeric domain of signal transducing histidine kinase"/>
    <property type="match status" value="1"/>
</dbReference>
<dbReference type="SUPFAM" id="SSF158472">
    <property type="entry name" value="HAMP domain-like"/>
    <property type="match status" value="1"/>
</dbReference>
<dbReference type="InterPro" id="IPR003661">
    <property type="entry name" value="HisK_dim/P_dom"/>
</dbReference>
<reference evidence="19 21" key="1">
    <citation type="submission" date="2016-10" db="EMBL/GenBank/DDBJ databases">
        <title>Draft genome sequences of four alkaliphilic bacteria belonging to the Anaerobacillus genus.</title>
        <authorList>
            <person name="Bassil N.M."/>
            <person name="Lloyd J.R."/>
        </authorList>
    </citation>
    <scope>NUCLEOTIDE SEQUENCE [LARGE SCALE GENOMIC DNA]</scope>
    <source>
        <strain evidence="19 21">DSM 22531</strain>
    </source>
</reference>
<dbReference type="Pfam" id="PF00672">
    <property type="entry name" value="HAMP"/>
    <property type="match status" value="1"/>
</dbReference>
<dbReference type="Gene3D" id="3.30.450.20">
    <property type="entry name" value="PAS domain"/>
    <property type="match status" value="2"/>
</dbReference>
<protein>
    <recommendedName>
        <fullName evidence="4">histidine kinase</fullName>
        <ecNumber evidence="4">2.7.13.3</ecNumber>
    </recommendedName>
</protein>
<feature type="transmembrane region" description="Helical" evidence="16">
    <location>
        <begin position="163"/>
        <end position="181"/>
    </location>
</feature>
<feature type="coiled-coil region" evidence="15">
    <location>
        <begin position="227"/>
        <end position="254"/>
    </location>
</feature>
<dbReference type="Pfam" id="PF00989">
    <property type="entry name" value="PAS"/>
    <property type="match status" value="1"/>
</dbReference>
<evidence type="ECO:0000256" key="8">
    <source>
        <dbReference type="ARBA" id="ARBA00022692"/>
    </source>
</evidence>
<dbReference type="EMBL" id="MLQS01000017">
    <property type="protein sequence ID" value="OIJ19755.1"/>
    <property type="molecule type" value="Genomic_DNA"/>
</dbReference>
<dbReference type="PANTHER" id="PTHR45453:SF1">
    <property type="entry name" value="PHOSPHATE REGULON SENSOR PROTEIN PHOR"/>
    <property type="match status" value="1"/>
</dbReference>
<keyword evidence="7" id="KW-0808">Transferase</keyword>
<dbReference type="EC" id="2.7.13.3" evidence="4"/>
<dbReference type="STRING" id="472963.BKP45_11880"/>
<feature type="domain" description="Histidine kinase" evidence="17">
    <location>
        <begin position="371"/>
        <end position="589"/>
    </location>
</feature>
<dbReference type="SMART" id="SM00387">
    <property type="entry name" value="HATPase_c"/>
    <property type="match status" value="1"/>
</dbReference>
<dbReference type="GO" id="GO:0000155">
    <property type="term" value="F:phosphorelay sensor kinase activity"/>
    <property type="evidence" value="ECO:0007669"/>
    <property type="project" value="InterPro"/>
</dbReference>
<dbReference type="FunFam" id="3.30.565.10:FF:000023">
    <property type="entry name" value="PAS domain-containing sensor histidine kinase"/>
    <property type="match status" value="1"/>
</dbReference>
<evidence type="ECO:0000259" key="17">
    <source>
        <dbReference type="PROSITE" id="PS50109"/>
    </source>
</evidence>
<dbReference type="AlphaFoldDB" id="A0A1S2M102"/>
<dbReference type="Pfam" id="PF02518">
    <property type="entry name" value="HATPase_c"/>
    <property type="match status" value="1"/>
</dbReference>
<comment type="caution">
    <text evidence="19">The sequence shown here is derived from an EMBL/GenBank/DDBJ whole genome shotgun (WGS) entry which is preliminary data.</text>
</comment>
<dbReference type="InterPro" id="IPR003594">
    <property type="entry name" value="HATPase_dom"/>
</dbReference>
<comment type="subcellular location">
    <subcellularLocation>
        <location evidence="3">Cell membrane</location>
        <topology evidence="3">Multi-pass membrane protein</topology>
    </subcellularLocation>
    <subcellularLocation>
        <location evidence="2">Membrane raft</location>
        <topology evidence="2">Multi-pass membrane protein</topology>
    </subcellularLocation>
</comment>
<keyword evidence="11" id="KW-0067">ATP-binding</keyword>
<evidence type="ECO:0000256" key="9">
    <source>
        <dbReference type="ARBA" id="ARBA00022741"/>
    </source>
</evidence>
<dbReference type="InterPro" id="IPR029151">
    <property type="entry name" value="Sensor-like_sf"/>
</dbReference>
<keyword evidence="15" id="KW-0175">Coiled coil</keyword>
<dbReference type="PRINTS" id="PR00344">
    <property type="entry name" value="BCTRLSENSOR"/>
</dbReference>
<dbReference type="PROSITE" id="PS50885">
    <property type="entry name" value="HAMP"/>
    <property type="match status" value="1"/>
</dbReference>
<dbReference type="FunFam" id="1.10.287.130:FF:000001">
    <property type="entry name" value="Two-component sensor histidine kinase"/>
    <property type="match status" value="1"/>
</dbReference>
<dbReference type="InterPro" id="IPR003660">
    <property type="entry name" value="HAMP_dom"/>
</dbReference>
<dbReference type="InterPro" id="IPR000014">
    <property type="entry name" value="PAS"/>
</dbReference>
<dbReference type="SUPFAM" id="SSF55874">
    <property type="entry name" value="ATPase domain of HSP90 chaperone/DNA topoisomerase II/histidine kinase"/>
    <property type="match status" value="1"/>
</dbReference>
<evidence type="ECO:0000256" key="7">
    <source>
        <dbReference type="ARBA" id="ARBA00022679"/>
    </source>
</evidence>
<evidence type="ECO:0000256" key="5">
    <source>
        <dbReference type="ARBA" id="ARBA00022475"/>
    </source>
</evidence>